<evidence type="ECO:0000313" key="2">
    <source>
        <dbReference type="EMBL" id="SMA50004.1"/>
    </source>
</evidence>
<gene>
    <name evidence="2" type="ORF">EHSB41UT_03795</name>
</gene>
<sequence>MGKIPKAHTSGTPPTPVSGEQKTGPTKGSRPGKGKGRRITIQDIGAPQLNKNKKSGPLSGLSLWKRSSQVIEPGKLKVRQEDVSKAQKKTIKALQSANTSSEYKTILTEQVKSTSELCSLCRQLPDKSFSKMKSAINDRLKVLEAKSHVEVMLNQCRDKKGRIDTSQVAKTLAQHREFMTQSTANLFFTDGANYVKTRLNMPSGEGPVEILSRIRGCSPQDFRLLPEEVEGSNVSKDLDMARRQGGQVLKEARDKAAKKAAAYLEAHSPGKVEHIRFQSHAATQICRTMESMLLDQLEPGDHDQLRDDMASLRAKSLVGDMMLKVKDLSGFQQRMDDVFGNMPKGAPPEQVMNQLIGEQNINSDAVVLGRLVSGERVPTKAVKTVGQKEVQAACARQLATELSKQVQSLADQEGVRDPAALAQAMSLSQTLRKIAVELEG</sequence>
<evidence type="ECO:0000256" key="1">
    <source>
        <dbReference type="SAM" id="MobiDB-lite"/>
    </source>
</evidence>
<evidence type="ECO:0000313" key="3">
    <source>
        <dbReference type="Proteomes" id="UP000196573"/>
    </source>
</evidence>
<proteinExistence type="predicted"/>
<dbReference type="AlphaFoldDB" id="A0A1X7ANX1"/>
<accession>A0A1X7ANX1</accession>
<name>A0A1X7ANX1_9GAMM</name>
<organism evidence="2 3">
    <name type="scientific">Parendozoicomonas haliclonae</name>
    <dbReference type="NCBI Taxonomy" id="1960125"/>
    <lineage>
        <taxon>Bacteria</taxon>
        <taxon>Pseudomonadati</taxon>
        <taxon>Pseudomonadota</taxon>
        <taxon>Gammaproteobacteria</taxon>
        <taxon>Oceanospirillales</taxon>
        <taxon>Endozoicomonadaceae</taxon>
        <taxon>Parendozoicomonas</taxon>
    </lineage>
</organism>
<dbReference type="RefSeq" id="WP_087112448.1">
    <property type="nucleotide sequence ID" value="NZ_CBCSCN010000005.1"/>
</dbReference>
<reference evidence="2 3" key="1">
    <citation type="submission" date="2017-03" db="EMBL/GenBank/DDBJ databases">
        <authorList>
            <person name="Afonso C.L."/>
            <person name="Miller P.J."/>
            <person name="Scott M.A."/>
            <person name="Spackman E."/>
            <person name="Goraichik I."/>
            <person name="Dimitrov K.M."/>
            <person name="Suarez D.L."/>
            <person name="Swayne D.E."/>
        </authorList>
    </citation>
    <scope>NUCLEOTIDE SEQUENCE [LARGE SCALE GENOMIC DNA]</scope>
    <source>
        <strain evidence="2">SB41UT1</strain>
    </source>
</reference>
<protein>
    <submittedName>
        <fullName evidence="2">Uncharacterized protein</fullName>
    </submittedName>
</protein>
<keyword evidence="3" id="KW-1185">Reference proteome</keyword>
<dbReference type="Proteomes" id="UP000196573">
    <property type="component" value="Unassembled WGS sequence"/>
</dbReference>
<feature type="region of interest" description="Disordered" evidence="1">
    <location>
        <begin position="1"/>
        <end position="61"/>
    </location>
</feature>
<dbReference type="EMBL" id="FWPT01000010">
    <property type="protein sequence ID" value="SMA50004.1"/>
    <property type="molecule type" value="Genomic_DNA"/>
</dbReference>